<organism evidence="3 4">
    <name type="scientific">Microbotryum silenes-dioicae</name>
    <dbReference type="NCBI Taxonomy" id="796604"/>
    <lineage>
        <taxon>Eukaryota</taxon>
        <taxon>Fungi</taxon>
        <taxon>Dikarya</taxon>
        <taxon>Basidiomycota</taxon>
        <taxon>Pucciniomycotina</taxon>
        <taxon>Microbotryomycetes</taxon>
        <taxon>Microbotryales</taxon>
        <taxon>Microbotryaceae</taxon>
        <taxon>Microbotryum</taxon>
    </lineage>
</organism>
<keyword evidence="2" id="KW-0472">Membrane</keyword>
<dbReference type="EMBL" id="FQNC01000049">
    <property type="protein sequence ID" value="SGY84924.1"/>
    <property type="molecule type" value="Genomic_DNA"/>
</dbReference>
<feature type="compositionally biased region" description="Low complexity" evidence="1">
    <location>
        <begin position="55"/>
        <end position="69"/>
    </location>
</feature>
<dbReference type="GO" id="GO:0006813">
    <property type="term" value="P:potassium ion transport"/>
    <property type="evidence" value="ECO:0007669"/>
    <property type="project" value="TreeGrafter"/>
</dbReference>
<keyword evidence="4" id="KW-1185">Reference proteome</keyword>
<name>A0A2X0MDR0_9BASI</name>
<sequence>MHPTPLRLLRQSTVAHFHPSTLSHLKLLALPLTRLPTKDHSPSFLLQAKRLQPIPSDSPSAQSPTSRSSLGEGKKEVGKRQLSYLTRATLWASGTWEGFGKADEGTWKRRAYVIGARFMDKIEFEEWALKAIDPALSPKPWAAIKAGSDGVAARRQEDKVSVIYPSSILKESELKESLRKQLDHREPLHKKAMYKCILFAPLTFPFAIIPVVPNFPLFYVLWRAWSHYRGKLDISISRRDNSAHKKRSPLCFKTAWKASQYLSTLLSTSQLSLTPSKELDKIYSSPSPTSPTSSENQVVLTMSKVPEIVRTFGLSGEEEGELKRAVVQCELRLKQLNGEGEARQAGKKE</sequence>
<dbReference type="AlphaFoldDB" id="A0A2X0MDR0"/>
<feature type="transmembrane region" description="Helical" evidence="2">
    <location>
        <begin position="198"/>
        <end position="222"/>
    </location>
</feature>
<dbReference type="Pfam" id="PF10173">
    <property type="entry name" value="Mit_KHE1"/>
    <property type="match status" value="1"/>
</dbReference>
<evidence type="ECO:0000256" key="1">
    <source>
        <dbReference type="SAM" id="MobiDB-lite"/>
    </source>
</evidence>
<accession>A0A2X0MDR0</accession>
<proteinExistence type="predicted"/>
<gene>
    <name evidence="3" type="primary">BQ5605_C009g05727</name>
    <name evidence="3" type="ORF">BQ5605_C009G05727</name>
</gene>
<evidence type="ECO:0000256" key="2">
    <source>
        <dbReference type="SAM" id="Phobius"/>
    </source>
</evidence>
<dbReference type="PANTHER" id="PTHR28062">
    <property type="entry name" value="K+-H+ EXCHANGE-LIKE PROTEIN"/>
    <property type="match status" value="1"/>
</dbReference>
<dbReference type="InterPro" id="IPR018786">
    <property type="entry name" value="Mit_KHE1"/>
</dbReference>
<dbReference type="GO" id="GO:0005743">
    <property type="term" value="C:mitochondrial inner membrane"/>
    <property type="evidence" value="ECO:0007669"/>
    <property type="project" value="TreeGrafter"/>
</dbReference>
<reference evidence="3 4" key="1">
    <citation type="submission" date="2016-11" db="EMBL/GenBank/DDBJ databases">
        <authorList>
            <person name="Jaros S."/>
            <person name="Januszkiewicz K."/>
            <person name="Wedrychowicz H."/>
        </authorList>
    </citation>
    <scope>NUCLEOTIDE SEQUENCE [LARGE SCALE GENOMIC DNA]</scope>
</reference>
<keyword evidence="2" id="KW-1133">Transmembrane helix</keyword>
<dbReference type="Proteomes" id="UP000249464">
    <property type="component" value="Unassembled WGS sequence"/>
</dbReference>
<dbReference type="PANTHER" id="PTHR28062:SF1">
    <property type="entry name" value="TRANSMEMBRANE PROTEIN"/>
    <property type="match status" value="1"/>
</dbReference>
<dbReference type="GO" id="GO:1902600">
    <property type="term" value="P:proton transmembrane transport"/>
    <property type="evidence" value="ECO:0007669"/>
    <property type="project" value="TreeGrafter"/>
</dbReference>
<keyword evidence="2" id="KW-0812">Transmembrane</keyword>
<evidence type="ECO:0000313" key="4">
    <source>
        <dbReference type="Proteomes" id="UP000249464"/>
    </source>
</evidence>
<evidence type="ECO:0000313" key="3">
    <source>
        <dbReference type="EMBL" id="SGY84924.1"/>
    </source>
</evidence>
<protein>
    <submittedName>
        <fullName evidence="3">BQ5605_C009g05727 protein</fullName>
    </submittedName>
</protein>
<feature type="region of interest" description="Disordered" evidence="1">
    <location>
        <begin position="52"/>
        <end position="75"/>
    </location>
</feature>